<evidence type="ECO:0000313" key="3">
    <source>
        <dbReference type="Proteomes" id="UP000708208"/>
    </source>
</evidence>
<dbReference type="EMBL" id="CAJVCH010550949">
    <property type="protein sequence ID" value="CAG7829310.1"/>
    <property type="molecule type" value="Genomic_DNA"/>
</dbReference>
<proteinExistence type="predicted"/>
<dbReference type="Proteomes" id="UP000708208">
    <property type="component" value="Unassembled WGS sequence"/>
</dbReference>
<feature type="transmembrane region" description="Helical" evidence="1">
    <location>
        <begin position="39"/>
        <end position="65"/>
    </location>
</feature>
<dbReference type="AlphaFoldDB" id="A0A8J2LVB2"/>
<reference evidence="2" key="1">
    <citation type="submission" date="2021-06" db="EMBL/GenBank/DDBJ databases">
        <authorList>
            <person name="Hodson N. C."/>
            <person name="Mongue J. A."/>
            <person name="Jaron S. K."/>
        </authorList>
    </citation>
    <scope>NUCLEOTIDE SEQUENCE</scope>
</reference>
<accession>A0A8J2LVB2</accession>
<keyword evidence="1" id="KW-0812">Transmembrane</keyword>
<dbReference type="OrthoDB" id="6136301at2759"/>
<keyword evidence="1" id="KW-1133">Transmembrane helix</keyword>
<keyword evidence="1" id="KW-0472">Membrane</keyword>
<feature type="non-terminal residue" evidence="2">
    <location>
        <position position="1"/>
    </location>
</feature>
<comment type="caution">
    <text evidence="2">The sequence shown here is derived from an EMBL/GenBank/DDBJ whole genome shotgun (WGS) entry which is preliminary data.</text>
</comment>
<protein>
    <submittedName>
        <fullName evidence="2">Uncharacterized protein</fullName>
    </submittedName>
</protein>
<gene>
    <name evidence="2" type="ORF">AFUS01_LOCUS39180</name>
</gene>
<evidence type="ECO:0000256" key="1">
    <source>
        <dbReference type="SAM" id="Phobius"/>
    </source>
</evidence>
<name>A0A8J2LVB2_9HEXA</name>
<organism evidence="2 3">
    <name type="scientific">Allacma fusca</name>
    <dbReference type="NCBI Taxonomy" id="39272"/>
    <lineage>
        <taxon>Eukaryota</taxon>
        <taxon>Metazoa</taxon>
        <taxon>Ecdysozoa</taxon>
        <taxon>Arthropoda</taxon>
        <taxon>Hexapoda</taxon>
        <taxon>Collembola</taxon>
        <taxon>Symphypleona</taxon>
        <taxon>Sminthuridae</taxon>
        <taxon>Allacma</taxon>
    </lineage>
</organism>
<sequence length="96" mass="10859">ISIFLSWVSLGWSMTKLDFTIRSFDNEALTIWASRVCTLAFLAATLWIWILPCLVVHCLIALIWINCGTKDLSLENKCRLEHHPVGYFGPVPARGP</sequence>
<evidence type="ECO:0000313" key="2">
    <source>
        <dbReference type="EMBL" id="CAG7829310.1"/>
    </source>
</evidence>
<keyword evidence="3" id="KW-1185">Reference proteome</keyword>